<feature type="region of interest" description="Disordered" evidence="2">
    <location>
        <begin position="420"/>
        <end position="513"/>
    </location>
</feature>
<evidence type="ECO:0000256" key="2">
    <source>
        <dbReference type="SAM" id="MobiDB-lite"/>
    </source>
</evidence>
<feature type="domain" description="Caprin-1 dimerization" evidence="3">
    <location>
        <begin position="109"/>
        <end position="226"/>
    </location>
</feature>
<dbReference type="GO" id="GO:0005737">
    <property type="term" value="C:cytoplasm"/>
    <property type="evidence" value="ECO:0007669"/>
    <property type="project" value="TreeGrafter"/>
</dbReference>
<name>A0A834IYQ0_RHYFE</name>
<feature type="compositionally biased region" description="Polar residues" evidence="2">
    <location>
        <begin position="470"/>
        <end position="489"/>
    </location>
</feature>
<evidence type="ECO:0000256" key="1">
    <source>
        <dbReference type="ARBA" id="ARBA00007950"/>
    </source>
</evidence>
<dbReference type="AlphaFoldDB" id="A0A834IYQ0"/>
<dbReference type="OrthoDB" id="10062814at2759"/>
<feature type="region of interest" description="Disordered" evidence="2">
    <location>
        <begin position="394"/>
        <end position="413"/>
    </location>
</feature>
<dbReference type="Proteomes" id="UP000625711">
    <property type="component" value="Unassembled WGS sequence"/>
</dbReference>
<dbReference type="PANTHER" id="PTHR22922">
    <property type="entry name" value="GPI-ANCHORED PROTEIN P137"/>
    <property type="match status" value="1"/>
</dbReference>
<dbReference type="EMBL" id="JAACXV010000161">
    <property type="protein sequence ID" value="KAF7282657.1"/>
    <property type="molecule type" value="Genomic_DNA"/>
</dbReference>
<comment type="caution">
    <text evidence="4">The sequence shown here is derived from an EMBL/GenBank/DDBJ whole genome shotgun (WGS) entry which is preliminary data.</text>
</comment>
<feature type="compositionally biased region" description="Polar residues" evidence="2">
    <location>
        <begin position="497"/>
        <end position="513"/>
    </location>
</feature>
<keyword evidence="5" id="KW-1185">Reference proteome</keyword>
<dbReference type="PANTHER" id="PTHR22922:SF19">
    <property type="entry name" value="CAPRIN HOMOLOG"/>
    <property type="match status" value="1"/>
</dbReference>
<dbReference type="InterPro" id="IPR041637">
    <property type="entry name" value="Caprin-1_dimer"/>
</dbReference>
<comment type="similarity">
    <text evidence="1">Belongs to the caprin family.</text>
</comment>
<proteinExistence type="inferred from homology"/>
<dbReference type="Pfam" id="PF18293">
    <property type="entry name" value="Caprin-1_dimer"/>
    <property type="match status" value="1"/>
</dbReference>
<organism evidence="4 5">
    <name type="scientific">Rhynchophorus ferrugineus</name>
    <name type="common">Red palm weevil</name>
    <name type="synonym">Curculio ferrugineus</name>
    <dbReference type="NCBI Taxonomy" id="354439"/>
    <lineage>
        <taxon>Eukaryota</taxon>
        <taxon>Metazoa</taxon>
        <taxon>Ecdysozoa</taxon>
        <taxon>Arthropoda</taxon>
        <taxon>Hexapoda</taxon>
        <taxon>Insecta</taxon>
        <taxon>Pterygota</taxon>
        <taxon>Neoptera</taxon>
        <taxon>Endopterygota</taxon>
        <taxon>Coleoptera</taxon>
        <taxon>Polyphaga</taxon>
        <taxon>Cucujiformia</taxon>
        <taxon>Curculionidae</taxon>
        <taxon>Dryophthorinae</taxon>
        <taxon>Rhynchophorus</taxon>
    </lineage>
</organism>
<dbReference type="InterPro" id="IPR028816">
    <property type="entry name" value="Caprin"/>
</dbReference>
<gene>
    <name evidence="4" type="ORF">GWI33_002196</name>
</gene>
<reference evidence="4" key="1">
    <citation type="submission" date="2020-08" db="EMBL/GenBank/DDBJ databases">
        <title>Genome sequencing and assembly of the red palm weevil Rhynchophorus ferrugineus.</title>
        <authorList>
            <person name="Dias G.B."/>
            <person name="Bergman C.M."/>
            <person name="Manee M."/>
        </authorList>
    </citation>
    <scope>NUCLEOTIDE SEQUENCE</scope>
    <source>
        <strain evidence="4">AA-2017</strain>
        <tissue evidence="4">Whole larva</tissue>
    </source>
</reference>
<protein>
    <recommendedName>
        <fullName evidence="3">Caprin-1 dimerization domain-containing protein</fullName>
    </recommendedName>
</protein>
<sequence length="513" mass="56104">MPSAANVKVDKPISSAENALADTGNSAMNPLRQAIIIIEHKIRNLEKRKVKLESYRDMQNAGKELNSDQKTALAKISEVTQTLDFARDLYKQFLGIASTSEKEAKKQAKREASLKNQAELARLREILLVQDALNQMGNETVRDDFLNGRNGAAQLSEVDLKLLDDLYPAVTPKHDAGNPTFFTNEVQAAAEHLLAVVDGKPKEVFGGTYSQVKEILGKIHESGYFDQAQEPIVEEENHEIPVEAVVPPLDQSDPLTETSQESNLSGPIETITIEATNHPALHGSAPGRPPVVPTEQTMPPVPPHQVPPAQAPRVIDPAPVGVPLQAPPQDIYYQQPPPPQPQPTRPLAEMLGGTGNFFFLQESEIDTPEQIPTQTFTNQSFVVPSQMPLPQHFQQPPPQHMPAGNLPPTVNAVPPQAVAMVPPQGAPLAPSNEDPGLNKPLPQAGDEMEKHIVNRVPPPQNRGPAPNSQPPHHQQQAYYNNGYNGSRPSTRPPQPQHARNNGVHQGRLQNNRH</sequence>
<accession>A0A834IYQ0</accession>
<evidence type="ECO:0000313" key="4">
    <source>
        <dbReference type="EMBL" id="KAF7282657.1"/>
    </source>
</evidence>
<evidence type="ECO:0000259" key="3">
    <source>
        <dbReference type="Pfam" id="PF18293"/>
    </source>
</evidence>
<evidence type="ECO:0000313" key="5">
    <source>
        <dbReference type="Proteomes" id="UP000625711"/>
    </source>
</evidence>
<dbReference type="GO" id="GO:0003723">
    <property type="term" value="F:RNA binding"/>
    <property type="evidence" value="ECO:0007669"/>
    <property type="project" value="TreeGrafter"/>
</dbReference>